<dbReference type="OrthoDB" id="2576334at2759"/>
<feature type="compositionally biased region" description="Low complexity" evidence="1">
    <location>
        <begin position="540"/>
        <end position="556"/>
    </location>
</feature>
<dbReference type="STRING" id="1314781.A0A165N4D0"/>
<feature type="region of interest" description="Disordered" evidence="1">
    <location>
        <begin position="437"/>
        <end position="664"/>
    </location>
</feature>
<feature type="compositionally biased region" description="Polar residues" evidence="1">
    <location>
        <begin position="437"/>
        <end position="485"/>
    </location>
</feature>
<dbReference type="EMBL" id="KV425902">
    <property type="protein sequence ID" value="KZW00189.1"/>
    <property type="molecule type" value="Genomic_DNA"/>
</dbReference>
<keyword evidence="2" id="KW-0472">Membrane</keyword>
<evidence type="ECO:0000313" key="4">
    <source>
        <dbReference type="Proteomes" id="UP000077266"/>
    </source>
</evidence>
<keyword evidence="2" id="KW-0812">Transmembrane</keyword>
<dbReference type="InParanoid" id="A0A165N4D0"/>
<organism evidence="3 4">
    <name type="scientific">Exidia glandulosa HHB12029</name>
    <dbReference type="NCBI Taxonomy" id="1314781"/>
    <lineage>
        <taxon>Eukaryota</taxon>
        <taxon>Fungi</taxon>
        <taxon>Dikarya</taxon>
        <taxon>Basidiomycota</taxon>
        <taxon>Agaricomycotina</taxon>
        <taxon>Agaricomycetes</taxon>
        <taxon>Auriculariales</taxon>
        <taxon>Exidiaceae</taxon>
        <taxon>Exidia</taxon>
    </lineage>
</organism>
<dbReference type="AlphaFoldDB" id="A0A165N4D0"/>
<protein>
    <recommendedName>
        <fullName evidence="5">Transmembrane protein</fullName>
    </recommendedName>
</protein>
<keyword evidence="4" id="KW-1185">Reference proteome</keyword>
<gene>
    <name evidence="3" type="ORF">EXIGLDRAFT_696369</name>
</gene>
<evidence type="ECO:0000256" key="1">
    <source>
        <dbReference type="SAM" id="MobiDB-lite"/>
    </source>
</evidence>
<dbReference type="Gene3D" id="2.60.120.260">
    <property type="entry name" value="Galactose-binding domain-like"/>
    <property type="match status" value="1"/>
</dbReference>
<evidence type="ECO:0008006" key="5">
    <source>
        <dbReference type="Google" id="ProtNLM"/>
    </source>
</evidence>
<feature type="compositionally biased region" description="Pro residues" evidence="1">
    <location>
        <begin position="195"/>
        <end position="213"/>
    </location>
</feature>
<sequence length="686" mass="73803">MRTVDSSSWTFDGQWTTAKQTFSDGTHFANQTVSLGDSISFSFYGAAVQLTGFLTPSGGLYNVTLDNVTTVLNANAPWTVETMLFTQMSLEIAQHTLTIANAEAGKTLVVRSAAVAQAPLPPSSTAPIPTPTGSAEQDGLPKGTVIALIVGAAVAFVCLIVFVGLIVRYYRRRRRRRQERQRRIENVVDLSSDYSPPPAPPPSLVRYPRPPHLPFDFSSRPPSSIDYDSRVNSPEPPSLRAKIARTFMPHVRDGSSSSGRSRSLSRRSYLRSLNSLHQHYLYDSRDRDDVAFNTPDDPDAGFRIHDEPVQDPDDGELTGFEVDADAIFAALSKTPEGSPKNSVRDREQGRHRGNNRALQASFLEFTTSSSSGHHSHSPRTTRTSSVIRSMTASEISGTEMSASANIPYFVPVNQVRSSGIPTTSGGHRRSSLSFTMTHNPQRSSLSQGMAETTFPRSRTGVISFSQTIDTDMKTPSDSVPRSVSPGQRLVSPLDVEIPTRGTSANASAGHSPAPPESEQSEQFYTAASGMHSASHTAGEASSSSDPDPAARPAIPSGQSSQFLAHHLQTSSGSPVPSSIDIRGDPSPSTSLRTRAPRLPPLPPPGPPPPLPHPFSMVGPSAPTGAPPVQVQVLPASPISPPASPSDRRSPSPPPWPLPTRSHKERVLRRLLGVDSSPRPPMPDFDR</sequence>
<reference evidence="3 4" key="1">
    <citation type="journal article" date="2016" name="Mol. Biol. Evol.">
        <title>Comparative Genomics of Early-Diverging Mushroom-Forming Fungi Provides Insights into the Origins of Lignocellulose Decay Capabilities.</title>
        <authorList>
            <person name="Nagy L.G."/>
            <person name="Riley R."/>
            <person name="Tritt A."/>
            <person name="Adam C."/>
            <person name="Daum C."/>
            <person name="Floudas D."/>
            <person name="Sun H."/>
            <person name="Yadav J.S."/>
            <person name="Pangilinan J."/>
            <person name="Larsson K.H."/>
            <person name="Matsuura K."/>
            <person name="Barry K."/>
            <person name="Labutti K."/>
            <person name="Kuo R."/>
            <person name="Ohm R.A."/>
            <person name="Bhattacharya S.S."/>
            <person name="Shirouzu T."/>
            <person name="Yoshinaga Y."/>
            <person name="Martin F.M."/>
            <person name="Grigoriev I.V."/>
            <person name="Hibbett D.S."/>
        </authorList>
    </citation>
    <scope>NUCLEOTIDE SEQUENCE [LARGE SCALE GENOMIC DNA]</scope>
    <source>
        <strain evidence="3 4">HHB12029</strain>
    </source>
</reference>
<proteinExistence type="predicted"/>
<name>A0A165N4D0_EXIGL</name>
<feature type="compositionally biased region" description="Pro residues" evidence="1">
    <location>
        <begin position="597"/>
        <end position="612"/>
    </location>
</feature>
<feature type="transmembrane region" description="Helical" evidence="2">
    <location>
        <begin position="145"/>
        <end position="170"/>
    </location>
</feature>
<feature type="compositionally biased region" description="Polar residues" evidence="1">
    <location>
        <begin position="520"/>
        <end position="535"/>
    </location>
</feature>
<feature type="region of interest" description="Disordered" evidence="1">
    <location>
        <begin position="332"/>
        <end position="386"/>
    </location>
</feature>
<evidence type="ECO:0000256" key="2">
    <source>
        <dbReference type="SAM" id="Phobius"/>
    </source>
</evidence>
<feature type="compositionally biased region" description="Polar residues" evidence="1">
    <location>
        <begin position="557"/>
        <end position="576"/>
    </location>
</feature>
<evidence type="ECO:0000313" key="3">
    <source>
        <dbReference type="EMBL" id="KZW00189.1"/>
    </source>
</evidence>
<dbReference type="Proteomes" id="UP000077266">
    <property type="component" value="Unassembled WGS sequence"/>
</dbReference>
<accession>A0A165N4D0</accession>
<feature type="region of interest" description="Disordered" evidence="1">
    <location>
        <begin position="188"/>
        <end position="236"/>
    </location>
</feature>
<keyword evidence="2" id="KW-1133">Transmembrane helix</keyword>